<dbReference type="EMBL" id="LWDV01000003">
    <property type="protein sequence ID" value="OCL28620.1"/>
    <property type="molecule type" value="Genomic_DNA"/>
</dbReference>
<accession>A0A1C0ADB3</accession>
<reference evidence="2" key="1">
    <citation type="submission" date="2016-07" db="EMBL/GenBank/DDBJ databases">
        <authorList>
            <person name="Florea S."/>
            <person name="Webb J.S."/>
            <person name="Jaromczyk J."/>
            <person name="Schardl C.L."/>
        </authorList>
    </citation>
    <scope>NUCLEOTIDE SEQUENCE [LARGE SCALE GENOMIC DNA]</scope>
    <source>
        <strain evidence="2">Z6</strain>
    </source>
</reference>
<comment type="caution">
    <text evidence="1">The sequence shown here is derived from an EMBL/GenBank/DDBJ whole genome shotgun (WGS) entry which is preliminary data.</text>
</comment>
<name>A0A1C0ADB3_9FIRM</name>
<evidence type="ECO:0000313" key="1">
    <source>
        <dbReference type="EMBL" id="OCL28620.1"/>
    </source>
</evidence>
<organism evidence="1 2">
    <name type="scientific">Orenia metallireducens</name>
    <dbReference type="NCBI Taxonomy" id="1413210"/>
    <lineage>
        <taxon>Bacteria</taxon>
        <taxon>Bacillati</taxon>
        <taxon>Bacillota</taxon>
        <taxon>Clostridia</taxon>
        <taxon>Halanaerobiales</taxon>
        <taxon>Halobacteroidaceae</taxon>
        <taxon>Orenia</taxon>
    </lineage>
</organism>
<proteinExistence type="predicted"/>
<evidence type="ECO:0000313" key="2">
    <source>
        <dbReference type="Proteomes" id="UP000093514"/>
    </source>
</evidence>
<sequence>MSIIKNRSNRQAKYYQQKYIGVIAGINYDLDKRPKEPTSYDVKIITEKQVIRKVPNVTDLKFKLRDRVSLDRINRTEWQITGKSYVNIDLRSAKGTSLYARCDAGHRLDQGHLVK</sequence>
<dbReference type="AlphaFoldDB" id="A0A1C0ADB3"/>
<protein>
    <submittedName>
        <fullName evidence="1">Uncharacterized protein</fullName>
    </submittedName>
</protein>
<reference evidence="1 2" key="2">
    <citation type="submission" date="2016-08" db="EMBL/GenBank/DDBJ databases">
        <title>Orenia metallireducens sp. nov. strain Z6, a Novel Metal-reducing Firmicute from the Deep Subsurface.</title>
        <authorList>
            <person name="Maxim B.I."/>
            <person name="Kenneth K."/>
            <person name="Flynn T.M."/>
            <person name="Oloughlin E.J."/>
            <person name="Locke R.A."/>
            <person name="Weber J.R."/>
            <person name="Egan S.M."/>
            <person name="Mackie R.I."/>
            <person name="Cann I.K."/>
        </authorList>
    </citation>
    <scope>NUCLEOTIDE SEQUENCE [LARGE SCALE GENOMIC DNA]</scope>
    <source>
        <strain evidence="1 2">Z6</strain>
    </source>
</reference>
<dbReference type="RefSeq" id="WP_068714330.1">
    <property type="nucleotide sequence ID" value="NZ_LWDV01000003.1"/>
</dbReference>
<keyword evidence="2" id="KW-1185">Reference proteome</keyword>
<dbReference type="Proteomes" id="UP000093514">
    <property type="component" value="Unassembled WGS sequence"/>
</dbReference>
<gene>
    <name evidence="1" type="ORF">U472_00235</name>
</gene>